<protein>
    <submittedName>
        <fullName evidence="3">Uncharacterized protein</fullName>
    </submittedName>
</protein>
<sequence>MVLAALAALTASLSSAMRSALVLGHRLPPSSASDGHTPVWPINWPPGQLNPPGDIFFTILLAVRRLREDSPSAARSASATPRWPAFGRRGVAVGGARGGTSRYDASASCTTSTMRPDGGAGHAANGAGRRCTGTVRSMTTDPITAARKLAEQAVQQRVNLVQSLVHARNQESAANDALTAAKKALDLADGPLKELGEALKDAADRLLKGAKDEVGNARRAAEQGGWTQDDLRAMGVLPPKRPRKPRAASPKDLPESGTPQRAAASDDVPA</sequence>
<organism evidence="3 4">
    <name type="scientific">Lentzea albidocapillata subsp. violacea</name>
    <dbReference type="NCBI Taxonomy" id="128104"/>
    <lineage>
        <taxon>Bacteria</taxon>
        <taxon>Bacillati</taxon>
        <taxon>Actinomycetota</taxon>
        <taxon>Actinomycetes</taxon>
        <taxon>Pseudonocardiales</taxon>
        <taxon>Pseudonocardiaceae</taxon>
        <taxon>Lentzea</taxon>
    </lineage>
</organism>
<dbReference type="EMBL" id="FNET01000036">
    <property type="protein sequence ID" value="SDN13422.1"/>
    <property type="molecule type" value="Genomic_DNA"/>
</dbReference>
<evidence type="ECO:0000256" key="2">
    <source>
        <dbReference type="SAM" id="SignalP"/>
    </source>
</evidence>
<accession>A0A1G9YW99</accession>
<evidence type="ECO:0000313" key="3">
    <source>
        <dbReference type="EMBL" id="SDN13422.1"/>
    </source>
</evidence>
<dbReference type="AlphaFoldDB" id="A0A1G9YW99"/>
<evidence type="ECO:0000256" key="1">
    <source>
        <dbReference type="SAM" id="MobiDB-lite"/>
    </source>
</evidence>
<name>A0A1G9YW99_9PSEU</name>
<feature type="region of interest" description="Disordered" evidence="1">
    <location>
        <begin position="215"/>
        <end position="270"/>
    </location>
</feature>
<feature type="region of interest" description="Disordered" evidence="1">
    <location>
        <begin position="102"/>
        <end position="135"/>
    </location>
</feature>
<feature type="chain" id="PRO_5038741905" evidence="2">
    <location>
        <begin position="21"/>
        <end position="270"/>
    </location>
</feature>
<evidence type="ECO:0000313" key="4">
    <source>
        <dbReference type="Proteomes" id="UP000199682"/>
    </source>
</evidence>
<keyword evidence="2" id="KW-0732">Signal</keyword>
<proteinExistence type="predicted"/>
<feature type="signal peptide" evidence="2">
    <location>
        <begin position="1"/>
        <end position="20"/>
    </location>
</feature>
<reference evidence="4" key="1">
    <citation type="submission" date="2016-10" db="EMBL/GenBank/DDBJ databases">
        <authorList>
            <person name="Varghese N."/>
            <person name="Submissions S."/>
        </authorList>
    </citation>
    <scope>NUCLEOTIDE SEQUENCE [LARGE SCALE GENOMIC DNA]</scope>
    <source>
        <strain evidence="4">DSM 44796</strain>
    </source>
</reference>
<dbReference type="Proteomes" id="UP000199682">
    <property type="component" value="Unassembled WGS sequence"/>
</dbReference>
<gene>
    <name evidence="3" type="ORF">SAMN04488074_1367</name>
</gene>